<dbReference type="OrthoDB" id="1302510at2759"/>
<accession>A0A067JFM7</accession>
<evidence type="ECO:0000313" key="1">
    <source>
        <dbReference type="EMBL" id="KDP22696.1"/>
    </source>
</evidence>
<dbReference type="EMBL" id="KK915398">
    <property type="protein sequence ID" value="KDP22696.1"/>
    <property type="molecule type" value="Genomic_DNA"/>
</dbReference>
<protein>
    <submittedName>
        <fullName evidence="1">Uncharacterized protein</fullName>
    </submittedName>
</protein>
<name>A0A067JFM7_JATCU</name>
<keyword evidence="2" id="KW-1185">Reference proteome</keyword>
<dbReference type="Proteomes" id="UP000027138">
    <property type="component" value="Unassembled WGS sequence"/>
</dbReference>
<reference evidence="1 2" key="1">
    <citation type="journal article" date="2014" name="PLoS ONE">
        <title>Global Analysis of Gene Expression Profiles in Physic Nut (Jatropha curcas L.) Seedlings Exposed to Salt Stress.</title>
        <authorList>
            <person name="Zhang L."/>
            <person name="Zhang C."/>
            <person name="Wu P."/>
            <person name="Chen Y."/>
            <person name="Li M."/>
            <person name="Jiang H."/>
            <person name="Wu G."/>
        </authorList>
    </citation>
    <scope>NUCLEOTIDE SEQUENCE [LARGE SCALE GENOMIC DNA]</scope>
    <source>
        <strain evidence="2">cv. GZQX0401</strain>
        <tissue evidence="1">Young leaves</tissue>
    </source>
</reference>
<sequence>MDTHRMMYHRRRETFIGRISKAFCMGRGYYNYAKSGTGEIVRSPQNYSTARKRVISSQSGSEVESRIDELALYLEDVGGEKKRKVYGIRSQASQFYCG</sequence>
<dbReference type="AlphaFoldDB" id="A0A067JFM7"/>
<gene>
    <name evidence="1" type="ORF">JCGZ_02531</name>
</gene>
<proteinExistence type="predicted"/>
<organism evidence="1 2">
    <name type="scientific">Jatropha curcas</name>
    <name type="common">Barbados nut</name>
    <dbReference type="NCBI Taxonomy" id="180498"/>
    <lineage>
        <taxon>Eukaryota</taxon>
        <taxon>Viridiplantae</taxon>
        <taxon>Streptophyta</taxon>
        <taxon>Embryophyta</taxon>
        <taxon>Tracheophyta</taxon>
        <taxon>Spermatophyta</taxon>
        <taxon>Magnoliopsida</taxon>
        <taxon>eudicotyledons</taxon>
        <taxon>Gunneridae</taxon>
        <taxon>Pentapetalae</taxon>
        <taxon>rosids</taxon>
        <taxon>fabids</taxon>
        <taxon>Malpighiales</taxon>
        <taxon>Euphorbiaceae</taxon>
        <taxon>Crotonoideae</taxon>
        <taxon>Jatropheae</taxon>
        <taxon>Jatropha</taxon>
    </lineage>
</organism>
<evidence type="ECO:0000313" key="2">
    <source>
        <dbReference type="Proteomes" id="UP000027138"/>
    </source>
</evidence>